<accession>K0B8M7</accession>
<dbReference type="Proteomes" id="UP000006101">
    <property type="component" value="Chromosome"/>
</dbReference>
<evidence type="ECO:0000313" key="2">
    <source>
        <dbReference type="Proteomes" id="UP000006101"/>
    </source>
</evidence>
<reference evidence="1 2" key="1">
    <citation type="journal article" date="2012" name="J. Bacteriol.">
        <title>Draft Genome Sequence of an Ammonia-Oxidizing Archaeon, "Candidatus Nitrosopumilus koreensis" AR1, from Marine Sediment.</title>
        <authorList>
            <person name="Park S.J."/>
            <person name="Kim J.G."/>
            <person name="Jung M.Y."/>
            <person name="Kim S.J."/>
            <person name="Cha I.T."/>
            <person name="Kwon K."/>
            <person name="Lee J.H."/>
            <person name="Rhee S.K."/>
        </authorList>
    </citation>
    <scope>NUCLEOTIDE SEQUENCE [LARGE SCALE GENOMIC DNA]</scope>
    <source>
        <strain evidence="1 2">AR1</strain>
    </source>
</reference>
<evidence type="ECO:0000313" key="1">
    <source>
        <dbReference type="EMBL" id="AFS81467.1"/>
    </source>
</evidence>
<dbReference type="EMBL" id="CP003842">
    <property type="protein sequence ID" value="AFS81467.1"/>
    <property type="molecule type" value="Genomic_DNA"/>
</dbReference>
<dbReference type="STRING" id="1229908.NKOR_08030"/>
<proteinExistence type="predicted"/>
<gene>
    <name evidence="1" type="ORF">NKOR_08030</name>
</gene>
<dbReference type="AlphaFoldDB" id="K0B8M7"/>
<dbReference type="KEGG" id="nkr:NKOR_08030"/>
<organism evidence="1 2">
    <name type="scientific">Candidatus Nitrosopumilus koreensis AR1</name>
    <dbReference type="NCBI Taxonomy" id="1229908"/>
    <lineage>
        <taxon>Archaea</taxon>
        <taxon>Nitrososphaerota</taxon>
        <taxon>Nitrososphaeria</taxon>
        <taxon>Nitrosopumilales</taxon>
        <taxon>Nitrosopumilaceae</taxon>
        <taxon>Nitrosopumilus</taxon>
    </lineage>
</organism>
<sequence>MMVILQEIVEGEIITINNEPDNPKRFNETINAYVKNSESILIDITSFTRLFLYSLLNITLLHNKQSDILYSEPQEYTMNFSQGLEKIIILPNYPGIPDQSKKVLMIMFLGWESRRAESVVEEFDPDLLITFYETSQNNEREKWNAITIEQCKKLLESSETNSVSALTPNETIAKLEEIYEVHHDEYDICIVNIGPKSQCLAIAEFSQNHEDVQVLYPKPYKWTQELPEDEIKDPVSSGIGRTFFFQYPLMHK</sequence>
<name>K0B8M7_9ARCH</name>
<dbReference type="PATRIC" id="fig|1229908.8.peg.1742"/>
<keyword evidence="2" id="KW-1185">Reference proteome</keyword>
<dbReference type="HOGENOM" id="CLU_1100914_0_0_2"/>
<protein>
    <submittedName>
        <fullName evidence="1">Uncharacterized protein</fullName>
    </submittedName>
</protein>